<dbReference type="RefSeq" id="WP_004455624.1">
    <property type="nucleotide sequence ID" value="NZ_ANZB01000017.1"/>
</dbReference>
<dbReference type="EMBL" id="CP009268">
    <property type="protein sequence ID" value="AJA50153.1"/>
    <property type="molecule type" value="Genomic_DNA"/>
</dbReference>
<proteinExistence type="inferred from homology"/>
<keyword evidence="7" id="KW-1185">Reference proteome</keyword>
<sequence>MHRNSVYRLKEIVKVLAYYGFGFIVDSKLNGNKKSPENLRKAFEELGPTFIKIGQILSTRPDLLPLPYIKELSKLQNNVPPENFIDIENLFFEELSSTIDNTFLYFDKTPIGSASIAQVHDAILKDGRFVIVKIQRPGIAEMMKTDLSIIKKLLNITKTKFTDALIDPKEAIDELFISTTQELDFINEINNIKKFKKLNEDVKFVRTPYTIDKLCTEKIIVMEKIVGIKIDNLKKLLNEGYDLEELGKKLTLSYFKQVFQDGFFHGDPHPGNLLIRENHICYIDFGIMGTISKSLKISLNDAILAVAYHDVNKMISVIMSIGVKKGYVNRNSLYESIEYLFDNYISVSLKNIKISVMLQEIFQISKNNNIKLPKELTMLLKSTLMIEGVIARISPELSIVDVLIPYVKSQNQNLFFRNFDFDNLLLNGFKFVKSSSEFPSKFVELSESIIRGRAKIQLQHNNLQKPIKDLNRMVNRMVFAIIISSMIIGSSLILRTNIGPKLHDISIIGISGFMIAALMGFYLLISILRSGTL</sequence>
<dbReference type="CDD" id="cd05121">
    <property type="entry name" value="ABC1_ADCK3-like"/>
    <property type="match status" value="1"/>
</dbReference>
<dbReference type="InterPro" id="IPR011009">
    <property type="entry name" value="Kinase-like_dom_sf"/>
</dbReference>
<evidence type="ECO:0000256" key="2">
    <source>
        <dbReference type="SAM" id="Phobius"/>
    </source>
</evidence>
<dbReference type="GeneID" id="93072293"/>
<dbReference type="eggNOG" id="COG0661">
    <property type="taxonomic scope" value="Bacteria"/>
</dbReference>
<keyword evidence="2" id="KW-1133">Transmembrane helix</keyword>
<reference evidence="5" key="2">
    <citation type="submission" date="2015-10" db="EMBL/GenBank/DDBJ databases">
        <title>Improved Draft Genome Sequence of Clostridium pasteurianum Strain ATCC 6013 (DSM 525) Using a Hybrid Next-Generation Sequencing Approach.</title>
        <authorList>
            <person name="Pyne M.E."/>
            <person name="Utturkar S.M."/>
            <person name="Brown S.D."/>
            <person name="Moo-Young M."/>
            <person name="Chung D.A."/>
            <person name="Chou P.C."/>
        </authorList>
    </citation>
    <scope>NUCLEOTIDE SEQUENCE</scope>
    <source>
        <strain evidence="5">ATCC 6013</strain>
    </source>
</reference>
<dbReference type="KEGG" id="cpae:CPAST_c00330"/>
<dbReference type="PANTHER" id="PTHR10566:SF113">
    <property type="entry name" value="PROTEIN ACTIVITY OF BC1 COMPLEX KINASE 7, CHLOROPLASTIC"/>
    <property type="match status" value="1"/>
</dbReference>
<evidence type="ECO:0000313" key="4">
    <source>
        <dbReference type="EMBL" id="AJA50153.1"/>
    </source>
</evidence>
<dbReference type="PANTHER" id="PTHR10566">
    <property type="entry name" value="CHAPERONE-ACTIVITY OF BC1 COMPLEX CABC1 -RELATED"/>
    <property type="match status" value="1"/>
</dbReference>
<name>A0A0H3J5D8_CLOPA</name>
<accession>A0A0H3J5D8</accession>
<reference evidence="5 6" key="3">
    <citation type="journal article" name="Genome Announc.">
        <title>Improved Draft Genome Sequence of Clostridium pasteurianum Strain ATCC 6013 (DSM 525) Using a Hybrid Next-Generation Sequencing Approach.</title>
        <authorList>
            <person name="Pyne M.E."/>
            <person name="Utturkar S."/>
            <person name="Brown S.D."/>
            <person name="Moo-Young M."/>
            <person name="Chung D.A."/>
            <person name="Chou C.P."/>
        </authorList>
    </citation>
    <scope>NUCLEOTIDE SEQUENCE [LARGE SCALE GENOMIC DNA]</scope>
    <source>
        <strain evidence="5 6">ATCC 6013</strain>
    </source>
</reference>
<dbReference type="EMBL" id="JPGY02000001">
    <property type="protein sequence ID" value="KRU13834.1"/>
    <property type="molecule type" value="Genomic_DNA"/>
</dbReference>
<keyword evidence="2" id="KW-0812">Transmembrane</keyword>
<keyword evidence="2" id="KW-0472">Membrane</keyword>
<dbReference type="Pfam" id="PF03109">
    <property type="entry name" value="ABC1"/>
    <property type="match status" value="1"/>
</dbReference>
<feature type="transmembrane region" description="Helical" evidence="2">
    <location>
        <begin position="473"/>
        <end position="493"/>
    </location>
</feature>
<dbReference type="Proteomes" id="UP000028042">
    <property type="component" value="Unassembled WGS sequence"/>
</dbReference>
<dbReference type="AlphaFoldDB" id="A0A0H3J5D8"/>
<dbReference type="InterPro" id="IPR050154">
    <property type="entry name" value="UbiB_kinase"/>
</dbReference>
<evidence type="ECO:0000256" key="1">
    <source>
        <dbReference type="ARBA" id="ARBA00009670"/>
    </source>
</evidence>
<evidence type="ECO:0000313" key="5">
    <source>
        <dbReference type="EMBL" id="KRU13834.1"/>
    </source>
</evidence>
<protein>
    <submittedName>
        <fullName evidence="5">ABC-1 domain-containing protein</fullName>
    </submittedName>
</protein>
<dbReference type="KEGG" id="cpat:CLPA_c00330"/>
<dbReference type="Proteomes" id="UP000030905">
    <property type="component" value="Chromosome"/>
</dbReference>
<reference evidence="4 7" key="1">
    <citation type="journal article" date="2015" name="Genome Announc.">
        <title>Complete Genome Sequence of the Nitrogen-Fixing and Solvent-Producing Clostridium pasteurianum DSM 525.</title>
        <authorList>
            <person name="Poehlein A."/>
            <person name="Grosse-Honebrink A."/>
            <person name="Zhang Y."/>
            <person name="Minton N.P."/>
            <person name="Daniel R."/>
        </authorList>
    </citation>
    <scope>NUCLEOTIDE SEQUENCE [LARGE SCALE GENOMIC DNA]</scope>
    <source>
        <strain evidence="4">DSM 525</strain>
        <strain evidence="7">DSM 525 / ATCC 6013</strain>
    </source>
</reference>
<dbReference type="PATRIC" id="fig|1262449.3.peg.3776"/>
<feature type="domain" description="ABC1 atypical kinase-like" evidence="3">
    <location>
        <begin position="74"/>
        <end position="316"/>
    </location>
</feature>
<organism evidence="4 7">
    <name type="scientific">Clostridium pasteurianum DSM 525 = ATCC 6013</name>
    <dbReference type="NCBI Taxonomy" id="1262449"/>
    <lineage>
        <taxon>Bacteria</taxon>
        <taxon>Bacillati</taxon>
        <taxon>Bacillota</taxon>
        <taxon>Clostridia</taxon>
        <taxon>Eubacteriales</taxon>
        <taxon>Clostridiaceae</taxon>
        <taxon>Clostridium</taxon>
    </lineage>
</organism>
<gene>
    <name evidence="4" type="ORF">CLPA_c00330</name>
    <name evidence="5" type="ORF">CP6013_03089</name>
</gene>
<comment type="similarity">
    <text evidence="1">Belongs to the protein kinase superfamily. ADCK protein kinase family.</text>
</comment>
<evidence type="ECO:0000313" key="7">
    <source>
        <dbReference type="Proteomes" id="UP000030905"/>
    </source>
</evidence>
<evidence type="ECO:0000259" key="3">
    <source>
        <dbReference type="Pfam" id="PF03109"/>
    </source>
</evidence>
<dbReference type="SUPFAM" id="SSF56112">
    <property type="entry name" value="Protein kinase-like (PK-like)"/>
    <property type="match status" value="1"/>
</dbReference>
<feature type="transmembrane region" description="Helical" evidence="2">
    <location>
        <begin position="505"/>
        <end position="528"/>
    </location>
</feature>
<evidence type="ECO:0000313" key="6">
    <source>
        <dbReference type="Proteomes" id="UP000028042"/>
    </source>
</evidence>
<dbReference type="InterPro" id="IPR004147">
    <property type="entry name" value="ABC1_dom"/>
</dbReference>